<comment type="caution">
    <text evidence="11">The sequence shown here is derived from an EMBL/GenBank/DDBJ whole genome shotgun (WGS) entry which is preliminary data.</text>
</comment>
<feature type="transmembrane region" description="Helical" evidence="9">
    <location>
        <begin position="73"/>
        <end position="95"/>
    </location>
</feature>
<keyword evidence="8" id="KW-0807">Transducer</keyword>
<dbReference type="AlphaFoldDB" id="A0AAD8AUB4"/>
<accession>A0AAD8AUB4</accession>
<evidence type="ECO:0000256" key="4">
    <source>
        <dbReference type="ARBA" id="ARBA00022989"/>
    </source>
</evidence>
<dbReference type="GO" id="GO:0004930">
    <property type="term" value="F:G protein-coupled receptor activity"/>
    <property type="evidence" value="ECO:0007669"/>
    <property type="project" value="UniProtKB-KW"/>
</dbReference>
<reference evidence="11" key="1">
    <citation type="journal article" date="2023" name="PLoS Negl. Trop. Dis.">
        <title>A genome sequence for Biomphalaria pfeifferi, the major vector snail for the human-infecting parasite Schistosoma mansoni.</title>
        <authorList>
            <person name="Bu L."/>
            <person name="Lu L."/>
            <person name="Laidemitt M.R."/>
            <person name="Zhang S.M."/>
            <person name="Mutuku M."/>
            <person name="Mkoji G."/>
            <person name="Steinauer M."/>
            <person name="Loker E.S."/>
        </authorList>
    </citation>
    <scope>NUCLEOTIDE SEQUENCE</scope>
    <source>
        <strain evidence="11">KasaAsao</strain>
    </source>
</reference>
<evidence type="ECO:0000256" key="8">
    <source>
        <dbReference type="ARBA" id="ARBA00023224"/>
    </source>
</evidence>
<sequence>MNASTDTLVCQMSQKIFESKHCLFAVSLILSVMAASTVAGNGTVFVAMIQTLRKHGDLQAFNNHNNSSCITKLLMLSMTVAGVFVGTLIMPLSLVEVISNGDWTLGMFMYKLRVLLDYLLCSITSLHITFMAVDTYLVVCKPLMYRLLTPRTGYIMTSVCWILPILIMTSWLIVQPNSFSTCKDFTDECSFAKNTKVLDLVSGSFFWLFFLSVWVLYLNVLRQVRQFRLRNFHSNNKTIIYLSNSTLAVCYTVDGKETNSKQVIIQNNSVSKQKVTSAHKGFRFIGAVLLCFSISWAPNWIVVLATTSCQVTVPEWVYILLDWLTYFSSTVNPVIYCNNTSIRLAVKSLIGLVLFKRK</sequence>
<feature type="transmembrane region" description="Helical" evidence="9">
    <location>
        <begin position="200"/>
        <end position="220"/>
    </location>
</feature>
<evidence type="ECO:0000259" key="10">
    <source>
        <dbReference type="PROSITE" id="PS50262"/>
    </source>
</evidence>
<keyword evidence="4 9" id="KW-1133">Transmembrane helix</keyword>
<evidence type="ECO:0000256" key="2">
    <source>
        <dbReference type="ARBA" id="ARBA00022475"/>
    </source>
</evidence>
<dbReference type="InterPro" id="IPR000276">
    <property type="entry name" value="GPCR_Rhodpsn"/>
</dbReference>
<feature type="transmembrane region" description="Helical" evidence="9">
    <location>
        <begin position="115"/>
        <end position="140"/>
    </location>
</feature>
<proteinExistence type="predicted"/>
<keyword evidence="12" id="KW-1185">Reference proteome</keyword>
<dbReference type="GO" id="GO:0043410">
    <property type="term" value="P:positive regulation of MAPK cascade"/>
    <property type="evidence" value="ECO:0007669"/>
    <property type="project" value="TreeGrafter"/>
</dbReference>
<feature type="transmembrane region" description="Helical" evidence="9">
    <location>
        <begin position="152"/>
        <end position="174"/>
    </location>
</feature>
<dbReference type="CDD" id="cd00637">
    <property type="entry name" value="7tm_classA_rhodopsin-like"/>
    <property type="match status" value="1"/>
</dbReference>
<keyword evidence="7 11" id="KW-0675">Receptor</keyword>
<keyword evidence="6 9" id="KW-0472">Membrane</keyword>
<dbReference type="Proteomes" id="UP001233172">
    <property type="component" value="Unassembled WGS sequence"/>
</dbReference>
<dbReference type="PANTHER" id="PTHR24248">
    <property type="entry name" value="ADRENERGIC RECEPTOR-RELATED G-PROTEIN COUPLED RECEPTOR"/>
    <property type="match status" value="1"/>
</dbReference>
<feature type="transmembrane region" description="Helical" evidence="9">
    <location>
        <begin position="282"/>
        <end position="304"/>
    </location>
</feature>
<protein>
    <submittedName>
        <fullName evidence="11">Octopamine receptor beta-3R</fullName>
    </submittedName>
</protein>
<dbReference type="PANTHER" id="PTHR24248:SF120">
    <property type="entry name" value="G-PROTEIN COUPLED RECEPTORS FAMILY 1 PROFILE DOMAIN-CONTAINING PROTEIN"/>
    <property type="match status" value="1"/>
</dbReference>
<feature type="domain" description="G-protein coupled receptors family 1 profile" evidence="10">
    <location>
        <begin position="40"/>
        <end position="336"/>
    </location>
</feature>
<dbReference type="InterPro" id="IPR017452">
    <property type="entry name" value="GPCR_Rhodpsn_7TM"/>
</dbReference>
<evidence type="ECO:0000313" key="11">
    <source>
        <dbReference type="EMBL" id="KAK0041768.1"/>
    </source>
</evidence>
<evidence type="ECO:0000256" key="5">
    <source>
        <dbReference type="ARBA" id="ARBA00023040"/>
    </source>
</evidence>
<evidence type="ECO:0000256" key="7">
    <source>
        <dbReference type="ARBA" id="ARBA00023170"/>
    </source>
</evidence>
<dbReference type="PROSITE" id="PS50262">
    <property type="entry name" value="G_PROTEIN_RECEP_F1_2"/>
    <property type="match status" value="1"/>
</dbReference>
<dbReference type="SUPFAM" id="SSF81321">
    <property type="entry name" value="Family A G protein-coupled receptor-like"/>
    <property type="match status" value="1"/>
</dbReference>
<dbReference type="PRINTS" id="PR00237">
    <property type="entry name" value="GPCRRHODOPSN"/>
</dbReference>
<feature type="transmembrane region" description="Helical" evidence="9">
    <location>
        <begin position="316"/>
        <end position="337"/>
    </location>
</feature>
<gene>
    <name evidence="11" type="ORF">Bpfe_028810</name>
</gene>
<dbReference type="Pfam" id="PF00001">
    <property type="entry name" value="7tm_1"/>
    <property type="match status" value="1"/>
</dbReference>
<organism evidence="11 12">
    <name type="scientific">Biomphalaria pfeifferi</name>
    <name type="common">Bloodfluke planorb</name>
    <name type="synonym">Freshwater snail</name>
    <dbReference type="NCBI Taxonomy" id="112525"/>
    <lineage>
        <taxon>Eukaryota</taxon>
        <taxon>Metazoa</taxon>
        <taxon>Spiralia</taxon>
        <taxon>Lophotrochozoa</taxon>
        <taxon>Mollusca</taxon>
        <taxon>Gastropoda</taxon>
        <taxon>Heterobranchia</taxon>
        <taxon>Euthyneura</taxon>
        <taxon>Panpulmonata</taxon>
        <taxon>Hygrophila</taxon>
        <taxon>Lymnaeoidea</taxon>
        <taxon>Planorbidae</taxon>
        <taxon>Biomphalaria</taxon>
    </lineage>
</organism>
<evidence type="ECO:0000313" key="12">
    <source>
        <dbReference type="Proteomes" id="UP001233172"/>
    </source>
</evidence>
<evidence type="ECO:0000256" key="6">
    <source>
        <dbReference type="ARBA" id="ARBA00023136"/>
    </source>
</evidence>
<name>A0AAD8AUB4_BIOPF</name>
<feature type="transmembrane region" description="Helical" evidence="9">
    <location>
        <begin position="23"/>
        <end position="52"/>
    </location>
</feature>
<evidence type="ECO:0000256" key="1">
    <source>
        <dbReference type="ARBA" id="ARBA00004651"/>
    </source>
</evidence>
<dbReference type="GO" id="GO:0071880">
    <property type="term" value="P:adenylate cyclase-activating adrenergic receptor signaling pathway"/>
    <property type="evidence" value="ECO:0007669"/>
    <property type="project" value="TreeGrafter"/>
</dbReference>
<evidence type="ECO:0000256" key="3">
    <source>
        <dbReference type="ARBA" id="ARBA00022692"/>
    </source>
</evidence>
<keyword evidence="2" id="KW-1003">Cell membrane</keyword>
<comment type="subcellular location">
    <subcellularLocation>
        <location evidence="1">Cell membrane</location>
        <topology evidence="1">Multi-pass membrane protein</topology>
    </subcellularLocation>
</comment>
<dbReference type="Gene3D" id="1.20.1070.10">
    <property type="entry name" value="Rhodopsin 7-helix transmembrane proteins"/>
    <property type="match status" value="1"/>
</dbReference>
<evidence type="ECO:0000256" key="9">
    <source>
        <dbReference type="SAM" id="Phobius"/>
    </source>
</evidence>
<keyword evidence="5" id="KW-0297">G-protein coupled receptor</keyword>
<reference evidence="11" key="2">
    <citation type="submission" date="2023-04" db="EMBL/GenBank/DDBJ databases">
        <authorList>
            <person name="Bu L."/>
            <person name="Lu L."/>
            <person name="Laidemitt M.R."/>
            <person name="Zhang S.M."/>
            <person name="Mutuku M."/>
            <person name="Mkoji G."/>
            <person name="Steinauer M."/>
            <person name="Loker E.S."/>
        </authorList>
    </citation>
    <scope>NUCLEOTIDE SEQUENCE</scope>
    <source>
        <strain evidence="11">KasaAsao</strain>
        <tissue evidence="11">Whole Snail</tissue>
    </source>
</reference>
<dbReference type="EMBL" id="JASAOG010000262">
    <property type="protein sequence ID" value="KAK0041768.1"/>
    <property type="molecule type" value="Genomic_DNA"/>
</dbReference>
<dbReference type="GO" id="GO:0005886">
    <property type="term" value="C:plasma membrane"/>
    <property type="evidence" value="ECO:0007669"/>
    <property type="project" value="UniProtKB-SubCell"/>
</dbReference>
<keyword evidence="3 9" id="KW-0812">Transmembrane</keyword>